<accession>A0A376DU57</accession>
<dbReference type="Proteomes" id="UP000273270">
    <property type="component" value="Chromosome"/>
</dbReference>
<dbReference type="RefSeq" id="WP_123880222.1">
    <property type="nucleotide sequence ID" value="NZ_CP033920.1"/>
</dbReference>
<dbReference type="Proteomes" id="UP000255224">
    <property type="component" value="Unassembled WGS sequence"/>
</dbReference>
<protein>
    <submittedName>
        <fullName evidence="2">Uncharacterized protein</fullName>
    </submittedName>
</protein>
<dbReference type="AlphaFoldDB" id="A0A376DU57"/>
<name>A0A376DU57_CHRCU</name>
<proteinExistence type="predicted"/>
<gene>
    <name evidence="1" type="ORF">EG346_16955</name>
    <name evidence="2" type="ORF">NCTC13533_01941</name>
</gene>
<dbReference type="KEGG" id="ccau:EG346_16955"/>
<evidence type="ECO:0000313" key="4">
    <source>
        <dbReference type="Proteomes" id="UP000273270"/>
    </source>
</evidence>
<dbReference type="EMBL" id="CP033920">
    <property type="protein sequence ID" value="AZA49764.1"/>
    <property type="molecule type" value="Genomic_DNA"/>
</dbReference>
<dbReference type="PROSITE" id="PS51257">
    <property type="entry name" value="PROKAR_LIPOPROTEIN"/>
    <property type="match status" value="1"/>
</dbReference>
<evidence type="ECO:0000313" key="1">
    <source>
        <dbReference type="EMBL" id="AZA49764.1"/>
    </source>
</evidence>
<organism evidence="2 3">
    <name type="scientific">Chryseobacterium carnipullorum</name>
    <dbReference type="NCBI Taxonomy" id="1124835"/>
    <lineage>
        <taxon>Bacteria</taxon>
        <taxon>Pseudomonadati</taxon>
        <taxon>Bacteroidota</taxon>
        <taxon>Flavobacteriia</taxon>
        <taxon>Flavobacteriales</taxon>
        <taxon>Weeksellaceae</taxon>
        <taxon>Chryseobacterium group</taxon>
        <taxon>Chryseobacterium</taxon>
    </lineage>
</organism>
<evidence type="ECO:0000313" key="3">
    <source>
        <dbReference type="Proteomes" id="UP000255224"/>
    </source>
</evidence>
<reference evidence="2 3" key="1">
    <citation type="submission" date="2018-06" db="EMBL/GenBank/DDBJ databases">
        <authorList>
            <consortium name="Pathogen Informatics"/>
            <person name="Doyle S."/>
        </authorList>
    </citation>
    <scope>NUCLEOTIDE SEQUENCE [LARGE SCALE GENOMIC DNA]</scope>
    <source>
        <strain evidence="2 3">NCTC13533</strain>
    </source>
</reference>
<reference evidence="4" key="2">
    <citation type="submission" date="2018-11" db="EMBL/GenBank/DDBJ databases">
        <title>Proposal to divide the Flavobacteriaceae and reorganize its genera based on Amino Acid Identity values calculated from whole genome sequences.</title>
        <authorList>
            <person name="Nicholson A.C."/>
            <person name="Gulvik C.A."/>
            <person name="Whitney A.M."/>
            <person name="Humrighouse B.W."/>
            <person name="Bell M."/>
            <person name="Holmes B."/>
            <person name="Steigerwalt A.G."/>
            <person name="Villarma A."/>
            <person name="Sheth M."/>
            <person name="Batra D."/>
            <person name="Pryor J."/>
            <person name="Bernardet J.-F."/>
            <person name="Hugo C."/>
            <person name="Kampfer P."/>
            <person name="Newman J."/>
            <person name="McQuiston J.R."/>
        </authorList>
    </citation>
    <scope>NUCLEOTIDE SEQUENCE [LARGE SCALE GENOMIC DNA]</scope>
    <source>
        <strain evidence="4">G0188</strain>
    </source>
</reference>
<sequence>MKKLFSIGVLTLVMLTSCQNSNDEITSKPEVSNLKASKVPEGKDPKYFFEIDTEKRELKYGGKVLGPVEDKVLEAEVQLSVTGQTTGRFLSLKPHFWLFIASNNNL</sequence>
<accession>A0A3G6NFQ7</accession>
<dbReference type="OrthoDB" id="9970863at2"/>
<evidence type="ECO:0000313" key="2">
    <source>
        <dbReference type="EMBL" id="STC95635.1"/>
    </source>
</evidence>
<reference evidence="1" key="3">
    <citation type="submission" date="2018-11" db="EMBL/GenBank/DDBJ databases">
        <title>Proposal to divide the Flavobacteriaceae and reorganize its genera based on Amino Acid Identity values calculated from whole genome sequences.</title>
        <authorList>
            <person name="Nicholson A.C."/>
            <person name="Gulvik C.A."/>
            <person name="Whitney A.M."/>
            <person name="Humrighouse B.W."/>
            <person name="Bell M."/>
            <person name="Holmes B."/>
            <person name="Steigerwalt A."/>
            <person name="Villarma A."/>
            <person name="Sheth M."/>
            <person name="Batra D."/>
            <person name="Pryor J."/>
            <person name="Bernardet J.-F."/>
            <person name="Hugo C."/>
            <person name="Kampfer P."/>
            <person name="Newman J."/>
            <person name="Mcquiston J.R."/>
        </authorList>
    </citation>
    <scope>NUCLEOTIDE SEQUENCE [LARGE SCALE GENOMIC DNA]</scope>
    <source>
        <strain evidence="1">G0188</strain>
    </source>
</reference>
<dbReference type="EMBL" id="UFVQ01000003">
    <property type="protein sequence ID" value="STC95635.1"/>
    <property type="molecule type" value="Genomic_DNA"/>
</dbReference>
<keyword evidence="4" id="KW-1185">Reference proteome</keyword>